<feature type="non-terminal residue" evidence="6">
    <location>
        <position position="66"/>
    </location>
</feature>
<dbReference type="AlphaFoldDB" id="A0A443SN83"/>
<dbReference type="InterPro" id="IPR036157">
    <property type="entry name" value="dUTPase-like_sf"/>
</dbReference>
<feature type="non-terminal residue" evidence="6">
    <location>
        <position position="1"/>
    </location>
</feature>
<name>A0A443SN83_9ACAR</name>
<evidence type="ECO:0000313" key="7">
    <source>
        <dbReference type="Proteomes" id="UP000288716"/>
    </source>
</evidence>
<dbReference type="InterPro" id="IPR029054">
    <property type="entry name" value="dUTPase-like"/>
</dbReference>
<dbReference type="SUPFAM" id="SSF51283">
    <property type="entry name" value="dUTPase-like"/>
    <property type="match status" value="1"/>
</dbReference>
<dbReference type="InterPro" id="IPR008181">
    <property type="entry name" value="dUTPase"/>
</dbReference>
<dbReference type="OrthoDB" id="6409787at2759"/>
<evidence type="ECO:0000313" key="6">
    <source>
        <dbReference type="EMBL" id="RWS28987.1"/>
    </source>
</evidence>
<dbReference type="STRING" id="299467.A0A443SN83"/>
<dbReference type="GO" id="GO:0006226">
    <property type="term" value="P:dUMP biosynthetic process"/>
    <property type="evidence" value="ECO:0007669"/>
    <property type="project" value="InterPro"/>
</dbReference>
<dbReference type="Pfam" id="PF00692">
    <property type="entry name" value="dUTPase"/>
    <property type="match status" value="1"/>
</dbReference>
<keyword evidence="7" id="KW-1185">Reference proteome</keyword>
<evidence type="ECO:0000259" key="5">
    <source>
        <dbReference type="Pfam" id="PF00692"/>
    </source>
</evidence>
<dbReference type="GO" id="GO:0046081">
    <property type="term" value="P:dUTP catabolic process"/>
    <property type="evidence" value="ECO:0007669"/>
    <property type="project" value="InterPro"/>
</dbReference>
<gene>
    <name evidence="6" type="ORF">B4U80_01262</name>
</gene>
<dbReference type="Gene3D" id="2.70.40.10">
    <property type="match status" value="1"/>
</dbReference>
<organism evidence="6 7">
    <name type="scientific">Leptotrombidium deliense</name>
    <dbReference type="NCBI Taxonomy" id="299467"/>
    <lineage>
        <taxon>Eukaryota</taxon>
        <taxon>Metazoa</taxon>
        <taxon>Ecdysozoa</taxon>
        <taxon>Arthropoda</taxon>
        <taxon>Chelicerata</taxon>
        <taxon>Arachnida</taxon>
        <taxon>Acari</taxon>
        <taxon>Acariformes</taxon>
        <taxon>Trombidiformes</taxon>
        <taxon>Prostigmata</taxon>
        <taxon>Anystina</taxon>
        <taxon>Parasitengona</taxon>
        <taxon>Trombiculoidea</taxon>
        <taxon>Trombiculidae</taxon>
        <taxon>Leptotrombidium</taxon>
    </lineage>
</organism>
<accession>A0A443SN83</accession>
<feature type="domain" description="dUTPase-like" evidence="5">
    <location>
        <begin position="1"/>
        <end position="65"/>
    </location>
</feature>
<sequence>PRSGIAWNASIHVGGGVIDSDFRGSIQRGDRFAQLICERIERPLLVMVDDLDATERNGNGFGSSGK</sequence>
<dbReference type="PANTHER" id="PTHR11241:SF0">
    <property type="entry name" value="DEOXYURIDINE 5'-TRIPHOSPHATE NUCLEOTIDOHYDROLASE"/>
    <property type="match status" value="1"/>
</dbReference>
<evidence type="ECO:0000256" key="3">
    <source>
        <dbReference type="ARBA" id="ARBA00012379"/>
    </source>
</evidence>
<proteinExistence type="inferred from homology"/>
<comment type="similarity">
    <text evidence="2">Belongs to the dUTPase family.</text>
</comment>
<protein>
    <recommendedName>
        <fullName evidence="3">dUTP diphosphatase</fullName>
        <ecNumber evidence="3">3.6.1.23</ecNumber>
    </recommendedName>
</protein>
<keyword evidence="4" id="KW-0546">Nucleotide metabolism</keyword>
<evidence type="ECO:0000256" key="2">
    <source>
        <dbReference type="ARBA" id="ARBA00006581"/>
    </source>
</evidence>
<comment type="caution">
    <text evidence="6">The sequence shown here is derived from an EMBL/GenBank/DDBJ whole genome shotgun (WGS) entry which is preliminary data.</text>
</comment>
<dbReference type="EMBL" id="NCKV01001115">
    <property type="protein sequence ID" value="RWS28987.1"/>
    <property type="molecule type" value="Genomic_DNA"/>
</dbReference>
<reference evidence="6 7" key="1">
    <citation type="journal article" date="2018" name="Gigascience">
        <title>Genomes of trombidid mites reveal novel predicted allergens and laterally-transferred genes associated with secondary metabolism.</title>
        <authorList>
            <person name="Dong X."/>
            <person name="Chaisiri K."/>
            <person name="Xia D."/>
            <person name="Armstrong S.D."/>
            <person name="Fang Y."/>
            <person name="Donnelly M.J."/>
            <person name="Kadowaki T."/>
            <person name="McGarry J.W."/>
            <person name="Darby A.C."/>
            <person name="Makepeace B.L."/>
        </authorList>
    </citation>
    <scope>NUCLEOTIDE SEQUENCE [LARGE SCALE GENOMIC DNA]</scope>
    <source>
        <strain evidence="6">UoL-UT</strain>
    </source>
</reference>
<dbReference type="GO" id="GO:0000287">
    <property type="term" value="F:magnesium ion binding"/>
    <property type="evidence" value="ECO:0007669"/>
    <property type="project" value="InterPro"/>
</dbReference>
<evidence type="ECO:0000256" key="4">
    <source>
        <dbReference type="ARBA" id="ARBA00023080"/>
    </source>
</evidence>
<dbReference type="GO" id="GO:0004170">
    <property type="term" value="F:dUTP diphosphatase activity"/>
    <property type="evidence" value="ECO:0007669"/>
    <property type="project" value="UniProtKB-EC"/>
</dbReference>
<dbReference type="PANTHER" id="PTHR11241">
    <property type="entry name" value="DEOXYURIDINE 5'-TRIPHOSPHATE NUCLEOTIDOHYDROLASE"/>
    <property type="match status" value="1"/>
</dbReference>
<evidence type="ECO:0000256" key="1">
    <source>
        <dbReference type="ARBA" id="ARBA00005142"/>
    </source>
</evidence>
<dbReference type="VEuPathDB" id="VectorBase:LDEU003053"/>
<comment type="pathway">
    <text evidence="1">Pyrimidine metabolism; dUMP biosynthesis; dUMP from dCTP (dUTP route): step 2/2.</text>
</comment>
<dbReference type="Proteomes" id="UP000288716">
    <property type="component" value="Unassembled WGS sequence"/>
</dbReference>
<dbReference type="EC" id="3.6.1.23" evidence="3"/>